<feature type="compositionally biased region" description="Low complexity" evidence="3">
    <location>
        <begin position="153"/>
        <end position="167"/>
    </location>
</feature>
<keyword evidence="1" id="KW-0524">Neurogenesis</keyword>
<dbReference type="SMART" id="SM00353">
    <property type="entry name" value="HLH"/>
    <property type="match status" value="1"/>
</dbReference>
<sequence length="630" mass="65828">MAALSFSPSPPPQTQAKSTASSSASKENSIQPLGSSKPFGKITVHNVLSESGANALQQHIANQNTIIRKIRDFGMLGAVQSAAASATTNSGTLGQRKRPLGESKQNSQNAQNAQNSQNNILITPSKPSAGGSAKRSKLSKKSQEPRVAKEKSSSNAAAKQAAPTAASPCLELDAKSAGTPGRKGLPMPQAVARRNARERNRVKQVNNGFALLRERIPEEVSEAFEAQGAGRGASKKLSKVETLRMAVEYIRSLEKLLGFDFPPLGFHANSSSSGDDSFMFIKDEFDGLDEHFDDSLSNYELEETAGAGIGATSQQQEQPDPEPEQTPQDTGSANTDLMPCVTTLNGMQYLRIPGTNTYQLVTPDMLGSSSSLDEEHFGGALIDTNCLSSNASPDPPAMALPIAAAQSGSNLSRSPVPPPPVSAGAGAGVGAGAVTTSSPCTSPIQRGSSSMPQPASGNALETVTVSPVAVANELLLQACAAQLQQQLIKQEYANSNINNNNNNSSSISSRANTNTNTNTNGNSPTTGLNYSQDQAQMLCSPILPAFYDQEPVSFYDNVVVGLPSFKKEFNDMLHQDPAGGATVGSVGAVGVGGCLSDESMIDAIDWWEAHTPKSETGPASSSNDTSAVLM</sequence>
<dbReference type="GO" id="GO:0007399">
    <property type="term" value="P:nervous system development"/>
    <property type="evidence" value="ECO:0007669"/>
    <property type="project" value="UniProtKB-KW"/>
</dbReference>
<dbReference type="Proteomes" id="UP001500889">
    <property type="component" value="Chromosome A"/>
</dbReference>
<dbReference type="CDD" id="cd19744">
    <property type="entry name" value="bHLH_TS_dAS-C_like"/>
    <property type="match status" value="1"/>
</dbReference>
<keyword evidence="6" id="KW-1185">Reference proteome</keyword>
<feature type="compositionally biased region" description="Polar residues" evidence="3">
    <location>
        <begin position="439"/>
        <end position="458"/>
    </location>
</feature>
<evidence type="ECO:0000313" key="5">
    <source>
        <dbReference type="EMBL" id="BFG00923.1"/>
    </source>
</evidence>
<dbReference type="EMBL" id="AP029266">
    <property type="protein sequence ID" value="BFG00923.1"/>
    <property type="molecule type" value="Genomic_DNA"/>
</dbReference>
<gene>
    <name evidence="5" type="ORF">DMAD_00808</name>
</gene>
<dbReference type="GO" id="GO:0000981">
    <property type="term" value="F:DNA-binding transcription factor activity, RNA polymerase II-specific"/>
    <property type="evidence" value="ECO:0007669"/>
    <property type="project" value="TreeGrafter"/>
</dbReference>
<evidence type="ECO:0000259" key="4">
    <source>
        <dbReference type="PROSITE" id="PS50888"/>
    </source>
</evidence>
<dbReference type="SUPFAM" id="SSF47459">
    <property type="entry name" value="HLH, helix-loop-helix DNA-binding domain"/>
    <property type="match status" value="1"/>
</dbReference>
<evidence type="ECO:0000256" key="2">
    <source>
        <dbReference type="ARBA" id="ARBA00023125"/>
    </source>
</evidence>
<feature type="domain" description="BHLH" evidence="4">
    <location>
        <begin position="189"/>
        <end position="253"/>
    </location>
</feature>
<feature type="compositionally biased region" description="Low complexity" evidence="3">
    <location>
        <begin position="499"/>
        <end position="526"/>
    </location>
</feature>
<dbReference type="InterPro" id="IPR015660">
    <property type="entry name" value="MASH1/Ascl1a-like"/>
</dbReference>
<name>A0AAU9FXR1_DROMD</name>
<dbReference type="GO" id="GO:0090575">
    <property type="term" value="C:RNA polymerase II transcription regulator complex"/>
    <property type="evidence" value="ECO:0007669"/>
    <property type="project" value="TreeGrafter"/>
</dbReference>
<feature type="compositionally biased region" description="Low complexity" evidence="3">
    <location>
        <begin position="14"/>
        <end position="26"/>
    </location>
</feature>
<reference evidence="5 6" key="1">
    <citation type="submission" date="2024-02" db="EMBL/GenBank/DDBJ databases">
        <title>A chromosome-level genome assembly of Drosophila madeirensis, a fruit fly species endemic to Madeira island.</title>
        <authorList>
            <person name="Tomihara K."/>
            <person name="Llopart A."/>
            <person name="Yamamoto D."/>
        </authorList>
    </citation>
    <scope>NUCLEOTIDE SEQUENCE [LARGE SCALE GENOMIC DNA]</scope>
    <source>
        <strain evidence="5 6">RF1</strain>
    </source>
</reference>
<feature type="region of interest" description="Disordered" evidence="3">
    <location>
        <begin position="1"/>
        <end position="38"/>
    </location>
</feature>
<dbReference type="PANTHER" id="PTHR13935:SF106">
    <property type="entry name" value="ACHAETE-SCUTE COMPLEX PROTEIN T5-RELATED"/>
    <property type="match status" value="1"/>
</dbReference>
<feature type="region of interest" description="Disordered" evidence="3">
    <location>
        <begin position="499"/>
        <end position="529"/>
    </location>
</feature>
<dbReference type="InterPro" id="IPR011598">
    <property type="entry name" value="bHLH_dom"/>
</dbReference>
<evidence type="ECO:0000313" key="6">
    <source>
        <dbReference type="Proteomes" id="UP001500889"/>
    </source>
</evidence>
<accession>A0AAU9FXR1</accession>
<feature type="region of interest" description="Disordered" evidence="3">
    <location>
        <begin position="84"/>
        <end position="188"/>
    </location>
</feature>
<feature type="compositionally biased region" description="Polar residues" evidence="3">
    <location>
        <begin position="617"/>
        <end position="630"/>
    </location>
</feature>
<dbReference type="GO" id="GO:0045944">
    <property type="term" value="P:positive regulation of transcription by RNA polymerase II"/>
    <property type="evidence" value="ECO:0007669"/>
    <property type="project" value="TreeGrafter"/>
</dbReference>
<dbReference type="Gene3D" id="4.10.280.10">
    <property type="entry name" value="Helix-loop-helix DNA-binding domain"/>
    <property type="match status" value="1"/>
</dbReference>
<dbReference type="GO" id="GO:0046983">
    <property type="term" value="F:protein dimerization activity"/>
    <property type="evidence" value="ECO:0007669"/>
    <property type="project" value="InterPro"/>
</dbReference>
<feature type="compositionally biased region" description="Low complexity" evidence="3">
    <location>
        <begin position="105"/>
        <end position="119"/>
    </location>
</feature>
<protein>
    <submittedName>
        <fullName evidence="5">Achaete-scute complex protein T8</fullName>
    </submittedName>
</protein>
<feature type="region of interest" description="Disordered" evidence="3">
    <location>
        <begin position="611"/>
        <end position="630"/>
    </location>
</feature>
<dbReference type="Pfam" id="PF00010">
    <property type="entry name" value="HLH"/>
    <property type="match status" value="1"/>
</dbReference>
<dbReference type="PROSITE" id="PS50888">
    <property type="entry name" value="BHLH"/>
    <property type="match status" value="1"/>
</dbReference>
<organism evidence="5 6">
    <name type="scientific">Drosophila madeirensis</name>
    <name type="common">Fruit fly</name>
    <dbReference type="NCBI Taxonomy" id="30013"/>
    <lineage>
        <taxon>Eukaryota</taxon>
        <taxon>Metazoa</taxon>
        <taxon>Ecdysozoa</taxon>
        <taxon>Arthropoda</taxon>
        <taxon>Hexapoda</taxon>
        <taxon>Insecta</taxon>
        <taxon>Pterygota</taxon>
        <taxon>Neoptera</taxon>
        <taxon>Endopterygota</taxon>
        <taxon>Diptera</taxon>
        <taxon>Brachycera</taxon>
        <taxon>Muscomorpha</taxon>
        <taxon>Ephydroidea</taxon>
        <taxon>Drosophilidae</taxon>
        <taxon>Drosophila</taxon>
        <taxon>Sophophora</taxon>
    </lineage>
</organism>
<evidence type="ECO:0000256" key="3">
    <source>
        <dbReference type="SAM" id="MobiDB-lite"/>
    </source>
</evidence>
<feature type="compositionally biased region" description="Basic and acidic residues" evidence="3">
    <location>
        <begin position="141"/>
        <end position="152"/>
    </location>
</feature>
<dbReference type="PANTHER" id="PTHR13935">
    <property type="entry name" value="ACHAETE-SCUTE TRANSCRIPTION FACTOR-RELATED"/>
    <property type="match status" value="1"/>
</dbReference>
<feature type="compositionally biased region" description="Low complexity" evidence="3">
    <location>
        <begin position="84"/>
        <end position="94"/>
    </location>
</feature>
<dbReference type="AlphaFoldDB" id="A0AAU9FXR1"/>
<proteinExistence type="predicted"/>
<evidence type="ECO:0000256" key="1">
    <source>
        <dbReference type="ARBA" id="ARBA00022902"/>
    </source>
</evidence>
<keyword evidence="2" id="KW-0238">DNA-binding</keyword>
<feature type="region of interest" description="Disordered" evidence="3">
    <location>
        <begin position="408"/>
        <end position="458"/>
    </location>
</feature>
<dbReference type="InterPro" id="IPR036638">
    <property type="entry name" value="HLH_DNA-bd_sf"/>
</dbReference>
<feature type="region of interest" description="Disordered" evidence="3">
    <location>
        <begin position="310"/>
        <end position="336"/>
    </location>
</feature>
<dbReference type="GO" id="GO:0000977">
    <property type="term" value="F:RNA polymerase II transcription regulatory region sequence-specific DNA binding"/>
    <property type="evidence" value="ECO:0007669"/>
    <property type="project" value="TreeGrafter"/>
</dbReference>